<name>A0ACB9EFM1_ARCLA</name>
<evidence type="ECO:0000313" key="1">
    <source>
        <dbReference type="EMBL" id="KAI3757413.1"/>
    </source>
</evidence>
<proteinExistence type="predicted"/>
<sequence length="84" mass="9590">MYDNIMRFNQDLILRKISHHQEKMKKTTPNAHGTTKQSILENDDRTSTPIGCFPSFFKKIHPSATSSTVPVSDSSPRPYQQPQT</sequence>
<keyword evidence="2" id="KW-1185">Reference proteome</keyword>
<comment type="caution">
    <text evidence="1">The sequence shown here is derived from an EMBL/GenBank/DDBJ whole genome shotgun (WGS) entry which is preliminary data.</text>
</comment>
<protein>
    <submittedName>
        <fullName evidence="1">Uncharacterized protein</fullName>
    </submittedName>
</protein>
<dbReference type="EMBL" id="CM042048">
    <property type="protein sequence ID" value="KAI3757413.1"/>
    <property type="molecule type" value="Genomic_DNA"/>
</dbReference>
<organism evidence="1 2">
    <name type="scientific">Arctium lappa</name>
    <name type="common">Greater burdock</name>
    <name type="synonym">Lappa major</name>
    <dbReference type="NCBI Taxonomy" id="4217"/>
    <lineage>
        <taxon>Eukaryota</taxon>
        <taxon>Viridiplantae</taxon>
        <taxon>Streptophyta</taxon>
        <taxon>Embryophyta</taxon>
        <taxon>Tracheophyta</taxon>
        <taxon>Spermatophyta</taxon>
        <taxon>Magnoliopsida</taxon>
        <taxon>eudicotyledons</taxon>
        <taxon>Gunneridae</taxon>
        <taxon>Pentapetalae</taxon>
        <taxon>asterids</taxon>
        <taxon>campanulids</taxon>
        <taxon>Asterales</taxon>
        <taxon>Asteraceae</taxon>
        <taxon>Carduoideae</taxon>
        <taxon>Cardueae</taxon>
        <taxon>Arctiinae</taxon>
        <taxon>Arctium</taxon>
    </lineage>
</organism>
<accession>A0ACB9EFM1</accession>
<reference evidence="2" key="1">
    <citation type="journal article" date="2022" name="Mol. Ecol. Resour.">
        <title>The genomes of chicory, endive, great burdock and yacon provide insights into Asteraceae palaeo-polyploidization history and plant inulin production.</title>
        <authorList>
            <person name="Fan W."/>
            <person name="Wang S."/>
            <person name="Wang H."/>
            <person name="Wang A."/>
            <person name="Jiang F."/>
            <person name="Liu H."/>
            <person name="Zhao H."/>
            <person name="Xu D."/>
            <person name="Zhang Y."/>
        </authorList>
    </citation>
    <scope>NUCLEOTIDE SEQUENCE [LARGE SCALE GENOMIC DNA]</scope>
    <source>
        <strain evidence="2">cv. Niubang</strain>
    </source>
</reference>
<evidence type="ECO:0000313" key="2">
    <source>
        <dbReference type="Proteomes" id="UP001055879"/>
    </source>
</evidence>
<reference evidence="1 2" key="2">
    <citation type="journal article" date="2022" name="Mol. Ecol. Resour.">
        <title>The genomes of chicory, endive, great burdock and yacon provide insights into Asteraceae paleo-polyploidization history and plant inulin production.</title>
        <authorList>
            <person name="Fan W."/>
            <person name="Wang S."/>
            <person name="Wang H."/>
            <person name="Wang A."/>
            <person name="Jiang F."/>
            <person name="Liu H."/>
            <person name="Zhao H."/>
            <person name="Xu D."/>
            <person name="Zhang Y."/>
        </authorList>
    </citation>
    <scope>NUCLEOTIDE SEQUENCE [LARGE SCALE GENOMIC DNA]</scope>
    <source>
        <strain evidence="2">cv. Niubang</strain>
    </source>
</reference>
<gene>
    <name evidence="1" type="ORF">L6452_04950</name>
</gene>
<dbReference type="Proteomes" id="UP001055879">
    <property type="component" value="Linkage Group LG02"/>
</dbReference>